<dbReference type="SUPFAM" id="SSF81296">
    <property type="entry name" value="E set domains"/>
    <property type="match status" value="1"/>
</dbReference>
<keyword evidence="6" id="KW-1133">Transmembrane helix</keyword>
<evidence type="ECO:0000313" key="9">
    <source>
        <dbReference type="EMBL" id="GGM78824.1"/>
    </source>
</evidence>
<keyword evidence="2" id="KW-0479">Metal-binding</keyword>
<dbReference type="GO" id="GO:0042597">
    <property type="term" value="C:periplasmic space"/>
    <property type="evidence" value="ECO:0007669"/>
    <property type="project" value="InterPro"/>
</dbReference>
<proteinExistence type="predicted"/>
<evidence type="ECO:0000259" key="8">
    <source>
        <dbReference type="Pfam" id="PF04234"/>
    </source>
</evidence>
<feature type="transmembrane region" description="Helical" evidence="6">
    <location>
        <begin position="160"/>
        <end position="181"/>
    </location>
</feature>
<feature type="chain" id="PRO_5038951191" evidence="7">
    <location>
        <begin position="22"/>
        <end position="187"/>
    </location>
</feature>
<dbReference type="PANTHER" id="PTHR34820:SF4">
    <property type="entry name" value="INNER MEMBRANE PROTEIN YEBZ"/>
    <property type="match status" value="1"/>
</dbReference>
<dbReference type="GO" id="GO:0006825">
    <property type="term" value="P:copper ion transport"/>
    <property type="evidence" value="ECO:0007669"/>
    <property type="project" value="InterPro"/>
</dbReference>
<feature type="compositionally biased region" description="Pro residues" evidence="5">
    <location>
        <begin position="123"/>
        <end position="139"/>
    </location>
</feature>
<dbReference type="Proteomes" id="UP000642070">
    <property type="component" value="Unassembled WGS sequence"/>
</dbReference>
<evidence type="ECO:0000256" key="7">
    <source>
        <dbReference type="SAM" id="SignalP"/>
    </source>
</evidence>
<dbReference type="NCBIfam" id="TIGR01167">
    <property type="entry name" value="LPXTG_anchor"/>
    <property type="match status" value="1"/>
</dbReference>
<keyword evidence="4" id="KW-0186">Copper</keyword>
<gene>
    <name evidence="9" type="primary">pcoC</name>
    <name evidence="9" type="ORF">GCM10007977_095510</name>
</gene>
<dbReference type="EMBL" id="BMPI01000079">
    <property type="protein sequence ID" value="GGM78824.1"/>
    <property type="molecule type" value="Genomic_DNA"/>
</dbReference>
<feature type="region of interest" description="Disordered" evidence="5">
    <location>
        <begin position="122"/>
        <end position="152"/>
    </location>
</feature>
<feature type="signal peptide" evidence="7">
    <location>
        <begin position="1"/>
        <end position="21"/>
    </location>
</feature>
<dbReference type="AlphaFoldDB" id="A0A917UC10"/>
<evidence type="ECO:0000256" key="4">
    <source>
        <dbReference type="ARBA" id="ARBA00023008"/>
    </source>
</evidence>
<dbReference type="GO" id="GO:0046688">
    <property type="term" value="P:response to copper ion"/>
    <property type="evidence" value="ECO:0007669"/>
    <property type="project" value="InterPro"/>
</dbReference>
<protein>
    <submittedName>
        <fullName evidence="9">Copper resistance protein</fullName>
    </submittedName>
</protein>
<keyword evidence="6" id="KW-0472">Membrane</keyword>
<feature type="domain" description="CopC" evidence="8">
    <location>
        <begin position="27"/>
        <end position="118"/>
    </location>
</feature>
<keyword evidence="3 7" id="KW-0732">Signal</keyword>
<dbReference type="RefSeq" id="WP_190256713.1">
    <property type="nucleotide sequence ID" value="NZ_BMPI01000079.1"/>
</dbReference>
<dbReference type="GO" id="GO:0005507">
    <property type="term" value="F:copper ion binding"/>
    <property type="evidence" value="ECO:0007669"/>
    <property type="project" value="InterPro"/>
</dbReference>
<accession>A0A917UC10</accession>
<dbReference type="Pfam" id="PF04234">
    <property type="entry name" value="CopC"/>
    <property type="match status" value="1"/>
</dbReference>
<evidence type="ECO:0000256" key="2">
    <source>
        <dbReference type="ARBA" id="ARBA00022723"/>
    </source>
</evidence>
<evidence type="ECO:0000256" key="1">
    <source>
        <dbReference type="ARBA" id="ARBA00004196"/>
    </source>
</evidence>
<dbReference type="InterPro" id="IPR032694">
    <property type="entry name" value="CopC/D"/>
</dbReference>
<sequence length="187" mass="18686">MMLRRLLVATLLGATATLGLAAPASAHSTLVRSDPAKGATVTTPVAAVTLTFNEMVKQSRTTVTVTGPDGVSYSDGAARVVDKNVLQAVRALPPGAITVAWSTVSADGDAISGTFAFTNAAPAPSPSPSPSLSPSPSPSPSAAATSASPVPASSEDSGSATWWIAGGAVVVLLLAGGWFFARRRRSA</sequence>
<keyword evidence="10" id="KW-1185">Reference proteome</keyword>
<comment type="subcellular location">
    <subcellularLocation>
        <location evidence="1">Cell envelope</location>
    </subcellularLocation>
</comment>
<reference evidence="9" key="2">
    <citation type="submission" date="2020-09" db="EMBL/GenBank/DDBJ databases">
        <authorList>
            <person name="Sun Q."/>
            <person name="Ohkuma M."/>
        </authorList>
    </citation>
    <scope>NUCLEOTIDE SEQUENCE</scope>
    <source>
        <strain evidence="9">JCM 19831</strain>
    </source>
</reference>
<keyword evidence="6" id="KW-0812">Transmembrane</keyword>
<name>A0A917UC10_9ACTN</name>
<dbReference type="PANTHER" id="PTHR34820">
    <property type="entry name" value="INNER MEMBRANE PROTEIN YEBZ"/>
    <property type="match status" value="1"/>
</dbReference>
<dbReference type="Gene3D" id="2.60.40.1220">
    <property type="match status" value="1"/>
</dbReference>
<comment type="caution">
    <text evidence="9">The sequence shown here is derived from an EMBL/GenBank/DDBJ whole genome shotgun (WGS) entry which is preliminary data.</text>
</comment>
<evidence type="ECO:0000256" key="6">
    <source>
        <dbReference type="SAM" id="Phobius"/>
    </source>
</evidence>
<dbReference type="GO" id="GO:0030313">
    <property type="term" value="C:cell envelope"/>
    <property type="evidence" value="ECO:0007669"/>
    <property type="project" value="UniProtKB-SubCell"/>
</dbReference>
<dbReference type="InterPro" id="IPR014756">
    <property type="entry name" value="Ig_E-set"/>
</dbReference>
<dbReference type="InterPro" id="IPR014755">
    <property type="entry name" value="Cu-Rt/internalin_Ig-like"/>
</dbReference>
<organism evidence="9 10">
    <name type="scientific">Dactylosporangium sucinum</name>
    <dbReference type="NCBI Taxonomy" id="1424081"/>
    <lineage>
        <taxon>Bacteria</taxon>
        <taxon>Bacillati</taxon>
        <taxon>Actinomycetota</taxon>
        <taxon>Actinomycetes</taxon>
        <taxon>Micromonosporales</taxon>
        <taxon>Micromonosporaceae</taxon>
        <taxon>Dactylosporangium</taxon>
    </lineage>
</organism>
<dbReference type="GO" id="GO:0005886">
    <property type="term" value="C:plasma membrane"/>
    <property type="evidence" value="ECO:0007669"/>
    <property type="project" value="TreeGrafter"/>
</dbReference>
<reference evidence="9" key="1">
    <citation type="journal article" date="2014" name="Int. J. Syst. Evol. Microbiol.">
        <title>Complete genome sequence of Corynebacterium casei LMG S-19264T (=DSM 44701T), isolated from a smear-ripened cheese.</title>
        <authorList>
            <consortium name="US DOE Joint Genome Institute (JGI-PGF)"/>
            <person name="Walter F."/>
            <person name="Albersmeier A."/>
            <person name="Kalinowski J."/>
            <person name="Ruckert C."/>
        </authorList>
    </citation>
    <scope>NUCLEOTIDE SEQUENCE</scope>
    <source>
        <strain evidence="9">JCM 19831</strain>
    </source>
</reference>
<dbReference type="InterPro" id="IPR007348">
    <property type="entry name" value="CopC_dom"/>
</dbReference>
<evidence type="ECO:0000256" key="3">
    <source>
        <dbReference type="ARBA" id="ARBA00022729"/>
    </source>
</evidence>
<evidence type="ECO:0000313" key="10">
    <source>
        <dbReference type="Proteomes" id="UP000642070"/>
    </source>
</evidence>
<feature type="compositionally biased region" description="Low complexity" evidence="5">
    <location>
        <begin position="140"/>
        <end position="152"/>
    </location>
</feature>
<evidence type="ECO:0000256" key="5">
    <source>
        <dbReference type="SAM" id="MobiDB-lite"/>
    </source>
</evidence>